<gene>
    <name evidence="3" type="ORF">SAMN05421879_11021</name>
</gene>
<dbReference type="AlphaFoldDB" id="A0A285VSB7"/>
<dbReference type="Gene3D" id="3.60.15.10">
    <property type="entry name" value="Ribonuclease Z/Hydroxyacylglutathione hydrolase-like"/>
    <property type="match status" value="1"/>
</dbReference>
<accession>A0A285VSB7</accession>
<feature type="compositionally biased region" description="Basic and acidic residues" evidence="1">
    <location>
        <begin position="205"/>
        <end position="217"/>
    </location>
</feature>
<evidence type="ECO:0000256" key="1">
    <source>
        <dbReference type="SAM" id="MobiDB-lite"/>
    </source>
</evidence>
<dbReference type="SUPFAM" id="SSF56281">
    <property type="entry name" value="Metallo-hydrolase/oxidoreductase"/>
    <property type="match status" value="1"/>
</dbReference>
<dbReference type="RefSeq" id="WP_097188802.1">
    <property type="nucleotide sequence ID" value="NZ_OBQK01000010.1"/>
</dbReference>
<dbReference type="InterPro" id="IPR036866">
    <property type="entry name" value="RibonucZ/Hydroxyglut_hydro"/>
</dbReference>
<evidence type="ECO:0000313" key="4">
    <source>
        <dbReference type="Proteomes" id="UP000219688"/>
    </source>
</evidence>
<reference evidence="4" key="1">
    <citation type="submission" date="2017-08" db="EMBL/GenBank/DDBJ databases">
        <authorList>
            <person name="Varghese N."/>
            <person name="Submissions S."/>
        </authorList>
    </citation>
    <scope>NUCLEOTIDE SEQUENCE [LARGE SCALE GENOMIC DNA]</scope>
    <source>
        <strain evidence="4">USBA17B2</strain>
    </source>
</reference>
<dbReference type="SMART" id="SM00849">
    <property type="entry name" value="Lactamase_B"/>
    <property type="match status" value="1"/>
</dbReference>
<keyword evidence="4" id="KW-1185">Reference proteome</keyword>
<evidence type="ECO:0000259" key="2">
    <source>
        <dbReference type="SMART" id="SM00849"/>
    </source>
</evidence>
<dbReference type="Pfam" id="PF00753">
    <property type="entry name" value="Lactamase_B"/>
    <property type="match status" value="1"/>
</dbReference>
<evidence type="ECO:0000313" key="3">
    <source>
        <dbReference type="EMBL" id="SOC56949.1"/>
    </source>
</evidence>
<dbReference type="EMBL" id="OBQK01000010">
    <property type="protein sequence ID" value="SOC56949.1"/>
    <property type="molecule type" value="Genomic_DNA"/>
</dbReference>
<protein>
    <submittedName>
        <fullName evidence="3">Glyoxylase, beta-lactamase superfamily II</fullName>
    </submittedName>
</protein>
<dbReference type="PANTHER" id="PTHR46233:SF4">
    <property type="entry name" value="METALLO-BETA-LACTAMASE DOMAIN-CONTAINING PROTEIN"/>
    <property type="match status" value="1"/>
</dbReference>
<feature type="region of interest" description="Disordered" evidence="1">
    <location>
        <begin position="192"/>
        <end position="217"/>
    </location>
</feature>
<name>A0A285VSB7_9MICO</name>
<proteinExistence type="predicted"/>
<dbReference type="InterPro" id="IPR001279">
    <property type="entry name" value="Metallo-B-lactamas"/>
</dbReference>
<organism evidence="3 4">
    <name type="scientific">Ornithinimicrobium cerasi</name>
    <dbReference type="NCBI Taxonomy" id="2248773"/>
    <lineage>
        <taxon>Bacteria</taxon>
        <taxon>Bacillati</taxon>
        <taxon>Actinomycetota</taxon>
        <taxon>Actinomycetes</taxon>
        <taxon>Micrococcales</taxon>
        <taxon>Ornithinimicrobiaceae</taxon>
        <taxon>Ornithinimicrobium</taxon>
    </lineage>
</organism>
<dbReference type="CDD" id="cd06262">
    <property type="entry name" value="metallo-hydrolase-like_MBL-fold"/>
    <property type="match status" value="1"/>
</dbReference>
<sequence>MTQQPTSGGTARIDHGVTTGTFELDGGVWEVDNNVWVLGDDQECVVLDAPHDATTIMEVVGDRKVTAILLTHAHSDHVDAVFDLQERTGAPIHLHPLGRPLWDLVHPGRDWDEELSDGQTIEVAGVTLHVLHTPGHAPGACCFHVPELGVVFTGDTLFEGGPGATGRSHSDFGTIVDSITDRLLTLPEDTVVHTGHGGDTTIGAEKPHRQEWLDRGH</sequence>
<feature type="domain" description="Metallo-beta-lactamase" evidence="2">
    <location>
        <begin position="32"/>
        <end position="196"/>
    </location>
</feature>
<dbReference type="PANTHER" id="PTHR46233">
    <property type="entry name" value="HYDROXYACYLGLUTATHIONE HYDROLASE GLOC"/>
    <property type="match status" value="1"/>
</dbReference>
<dbReference type="InterPro" id="IPR051453">
    <property type="entry name" value="MBL_Glyoxalase_II"/>
</dbReference>
<dbReference type="Proteomes" id="UP000219688">
    <property type="component" value="Unassembled WGS sequence"/>
</dbReference>